<dbReference type="EMBL" id="CP003734">
    <property type="protein sequence ID" value="AFO47548.1"/>
    <property type="molecule type" value="Genomic_DNA"/>
</dbReference>
<protein>
    <submittedName>
        <fullName evidence="1">Rieske</fullName>
    </submittedName>
</protein>
<sequence>MPVSELGLKEVPKVESYGGLIFACWDESVVPLKEYLGELCWYLDHFISMEYMGGLEMLPGKQKIFDACQLEARSRGIR</sequence>
<reference evidence="2" key="1">
    <citation type="journal article" date="2013" name="Microb. Biotechnol.">
        <title>Metabolic potential of the organic-solvent tolerant Pseudomonas putida DOT-T1E deduced from its annotated genome.</title>
        <authorList>
            <person name="Udaondo Z."/>
            <person name="Molina L."/>
            <person name="Daniels C."/>
            <person name="Gomez M.J."/>
            <person name="Molina-Henares M.A."/>
            <person name="Matilla M.A."/>
            <person name="Roca A."/>
            <person name="Fernandez M."/>
            <person name="Duque E."/>
            <person name="Segura A."/>
            <person name="Ramos J.L."/>
        </authorList>
    </citation>
    <scope>NUCLEOTIDE SEQUENCE [LARGE SCALE GENOMIC DNA]</scope>
    <source>
        <strain evidence="2">DOT-T1E</strain>
    </source>
</reference>
<dbReference type="AlphaFoldDB" id="I7B879"/>
<dbReference type="PRINTS" id="PR00090">
    <property type="entry name" value="RNGDIOXGNASE"/>
</dbReference>
<dbReference type="Gene3D" id="3.90.380.10">
    <property type="entry name" value="Naphthalene 1,2-dioxygenase Alpha Subunit, Chain A, domain 1"/>
    <property type="match status" value="1"/>
</dbReference>
<dbReference type="Gene3D" id="2.102.10.10">
    <property type="entry name" value="Rieske [2Fe-2S] iron-sulphur domain"/>
    <property type="match status" value="1"/>
</dbReference>
<gene>
    <name evidence="1" type="ordered locus">T1E_1697</name>
</gene>
<dbReference type="HOGENOM" id="CLU_2619354_0_0_6"/>
<evidence type="ECO:0000313" key="2">
    <source>
        <dbReference type="Proteomes" id="UP000006503"/>
    </source>
</evidence>
<proteinExistence type="predicted"/>
<dbReference type="InterPro" id="IPR036922">
    <property type="entry name" value="Rieske_2Fe-2S_sf"/>
</dbReference>
<evidence type="ECO:0000313" key="1">
    <source>
        <dbReference type="EMBL" id="AFO47548.1"/>
    </source>
</evidence>
<dbReference type="InterPro" id="IPR001663">
    <property type="entry name" value="Rng_hydr_dOase-A"/>
</dbReference>
<organism evidence="1 2">
    <name type="scientific">Pseudomonas putida (strain DOT-T1E)</name>
    <dbReference type="NCBI Taxonomy" id="1196325"/>
    <lineage>
        <taxon>Bacteria</taxon>
        <taxon>Pseudomonadati</taxon>
        <taxon>Pseudomonadota</taxon>
        <taxon>Gammaproteobacteria</taxon>
        <taxon>Pseudomonadales</taxon>
        <taxon>Pseudomonadaceae</taxon>
        <taxon>Pseudomonas</taxon>
    </lineage>
</organism>
<dbReference type="Proteomes" id="UP000006503">
    <property type="component" value="Chromosome"/>
</dbReference>
<dbReference type="KEGG" id="ppx:T1E_1697"/>
<accession>I7B879</accession>
<name>I7B879_PSEPT</name>
<dbReference type="GO" id="GO:0051537">
    <property type="term" value="F:2 iron, 2 sulfur cluster binding"/>
    <property type="evidence" value="ECO:0007669"/>
    <property type="project" value="InterPro"/>
</dbReference>